<protein>
    <submittedName>
        <fullName evidence="1">Uncharacterized protein</fullName>
    </submittedName>
</protein>
<dbReference type="Proteomes" id="UP000249057">
    <property type="component" value="Unassembled WGS sequence"/>
</dbReference>
<dbReference type="EMBL" id="KZ825425">
    <property type="protein sequence ID" value="RAH39950.1"/>
    <property type="molecule type" value="Genomic_DNA"/>
</dbReference>
<evidence type="ECO:0000313" key="2">
    <source>
        <dbReference type="Proteomes" id="UP000249057"/>
    </source>
</evidence>
<gene>
    <name evidence="1" type="ORF">BO95DRAFT_469272</name>
</gene>
<name>A0ACD1FSI7_9EURO</name>
<accession>A0ACD1FSI7</accession>
<proteinExistence type="predicted"/>
<sequence length="209" mass="23975">MECYGLTRTPHYGYWPYRQQHSSPPSTWQALVMQYFPVHEGFVVKRDDPVVHNSLAHGGQYEARGYDTLTVHSASTGTHLTLIAGQSAFKGTDWPMLMSRWPRHDARAPRVSFAGIVQGDMVQFYAHHPRHGLLLLGLRGLYEQTIFSTRTDAPRIHEILAQFRGFARTPERAAETTLEARGLDYNRRSGEEGWRTIAKYLWAYRSDLI</sequence>
<organism evidence="1 2">
    <name type="scientific">Aspergillus brunneoviolaceus CBS 621.78</name>
    <dbReference type="NCBI Taxonomy" id="1450534"/>
    <lineage>
        <taxon>Eukaryota</taxon>
        <taxon>Fungi</taxon>
        <taxon>Dikarya</taxon>
        <taxon>Ascomycota</taxon>
        <taxon>Pezizomycotina</taxon>
        <taxon>Eurotiomycetes</taxon>
        <taxon>Eurotiomycetidae</taxon>
        <taxon>Eurotiales</taxon>
        <taxon>Aspergillaceae</taxon>
        <taxon>Aspergillus</taxon>
        <taxon>Aspergillus subgen. Circumdati</taxon>
    </lineage>
</organism>
<evidence type="ECO:0000313" key="1">
    <source>
        <dbReference type="EMBL" id="RAH39950.1"/>
    </source>
</evidence>
<reference evidence="1" key="1">
    <citation type="submission" date="2018-02" db="EMBL/GenBank/DDBJ databases">
        <title>The genomes of Aspergillus section Nigri reveals drivers in fungal speciation.</title>
        <authorList>
            <consortium name="DOE Joint Genome Institute"/>
            <person name="Vesth T.C."/>
            <person name="Nybo J."/>
            <person name="Theobald S."/>
            <person name="Brandl J."/>
            <person name="Frisvad J.C."/>
            <person name="Nielsen K.F."/>
            <person name="Lyhne E.K."/>
            <person name="Kogle M.E."/>
            <person name="Kuo A."/>
            <person name="Riley R."/>
            <person name="Clum A."/>
            <person name="Nolan M."/>
            <person name="Lipzen A."/>
            <person name="Salamov A."/>
            <person name="Henrissat B."/>
            <person name="Wiebenga A."/>
            <person name="De vries R.P."/>
            <person name="Grigoriev I.V."/>
            <person name="Mortensen U.H."/>
            <person name="Andersen M.R."/>
            <person name="Baker S.E."/>
        </authorList>
    </citation>
    <scope>NUCLEOTIDE SEQUENCE</scope>
    <source>
        <strain evidence="1">CBS 621.78</strain>
    </source>
</reference>
<keyword evidence="2" id="KW-1185">Reference proteome</keyword>